<dbReference type="EMBL" id="LNKI01000001">
    <property type="protein sequence ID" value="OSH01620.1"/>
    <property type="molecule type" value="Genomic_DNA"/>
</dbReference>
<gene>
    <name evidence="1" type="ORF">AL0462_1794</name>
    <name evidence="2" type="ORF">AL0467_1849</name>
</gene>
<evidence type="ECO:0000313" key="2">
    <source>
        <dbReference type="EMBL" id="OSH01620.1"/>
    </source>
</evidence>
<name>A0A1X2Z3V9_BIFAD</name>
<dbReference type="EMBL" id="LNKH01000003">
    <property type="protein sequence ID" value="OSG98067.1"/>
    <property type="molecule type" value="Genomic_DNA"/>
</dbReference>
<evidence type="ECO:0000313" key="4">
    <source>
        <dbReference type="Proteomes" id="UP000193905"/>
    </source>
</evidence>
<dbReference type="Proteomes" id="UP000193905">
    <property type="component" value="Unassembled WGS sequence"/>
</dbReference>
<accession>A0A1X2Z3V9</accession>
<reference evidence="3 4" key="1">
    <citation type="journal article" date="2016" name="Sci. Rep.">
        <title>Evaluation of genetic diversity among strains of the human gut commensal Bifidobacterium adolescentis.</title>
        <authorList>
            <person name="Duranti S."/>
            <person name="Milani C."/>
            <person name="Lugli G.A."/>
            <person name="Mancabelli L."/>
            <person name="Turroni F."/>
            <person name="Ferrario C."/>
            <person name="Mangifesta M."/>
            <person name="Viappiani A."/>
            <person name="Sanchez B."/>
            <person name="Margolles A."/>
            <person name="van Sinderen D."/>
            <person name="Ventura M."/>
        </authorList>
    </citation>
    <scope>NUCLEOTIDE SEQUENCE [LARGE SCALE GENOMIC DNA]</scope>
    <source>
        <strain evidence="1 4">AL46-2</strain>
        <strain evidence="2 3">AL46-7</strain>
    </source>
</reference>
<protein>
    <submittedName>
        <fullName evidence="1">Uncharacterized protein</fullName>
    </submittedName>
</protein>
<evidence type="ECO:0000313" key="1">
    <source>
        <dbReference type="EMBL" id="OSG98067.1"/>
    </source>
</evidence>
<organism evidence="1 4">
    <name type="scientific">Bifidobacterium adolescentis</name>
    <dbReference type="NCBI Taxonomy" id="1680"/>
    <lineage>
        <taxon>Bacteria</taxon>
        <taxon>Bacillati</taxon>
        <taxon>Actinomycetota</taxon>
        <taxon>Actinomycetes</taxon>
        <taxon>Bifidobacteriales</taxon>
        <taxon>Bifidobacteriaceae</taxon>
        <taxon>Bifidobacterium</taxon>
    </lineage>
</organism>
<dbReference type="Proteomes" id="UP000193208">
    <property type="component" value="Unassembled WGS sequence"/>
</dbReference>
<dbReference type="AlphaFoldDB" id="A0A1X2Z3V9"/>
<sequence>MYGSEQAALVSGYWLELSSTQTLFEGAFEHRRQVRLLALGVFVHAVAAECDTLNHGVHTIRSYVQIRQITVCVSKLRFGHSWGLLRESVKLRSVHVWSCTAAT</sequence>
<evidence type="ECO:0000313" key="3">
    <source>
        <dbReference type="Proteomes" id="UP000193208"/>
    </source>
</evidence>
<comment type="caution">
    <text evidence="1">The sequence shown here is derived from an EMBL/GenBank/DDBJ whole genome shotgun (WGS) entry which is preliminary data.</text>
</comment>
<proteinExistence type="predicted"/>